<dbReference type="Gene3D" id="2.30.30.40">
    <property type="entry name" value="SH3 Domains"/>
    <property type="match status" value="1"/>
</dbReference>
<evidence type="ECO:0000256" key="2">
    <source>
        <dbReference type="SAM" id="Phobius"/>
    </source>
</evidence>
<dbReference type="RefSeq" id="WP_251806078.1">
    <property type="nucleotide sequence ID" value="NZ_CP166679.1"/>
</dbReference>
<sequence length="252" mass="29029">MVRLLTVLFFTISALGYAQNQQLFEEATTFYNDGEYQKAADNYLKILDNGEHSAALYFNLGNTYYKLNDIAPSIYYYEKALLLKPYDQDILNNLNFARNMTLDAIEPLPQSAVTKLINKVTSFLTFDQWAYIAVVFMILFVGFYISFYYFRFSTQKRIAFISSLVFLVFTLCAAALAYVQYDKFKTDRPAVVFAEQAPINSEPNNRSQLIFNLHAGTKVKVVDQLNDWKKIEIADGKTGWLLANDIKELKDF</sequence>
<feature type="transmembrane region" description="Helical" evidence="2">
    <location>
        <begin position="129"/>
        <end position="150"/>
    </location>
</feature>
<keyword evidence="2" id="KW-0472">Membrane</keyword>
<feature type="repeat" description="TPR" evidence="1">
    <location>
        <begin position="54"/>
        <end position="87"/>
    </location>
</feature>
<evidence type="ECO:0000313" key="5">
    <source>
        <dbReference type="EMBL" id="MFD2790865.1"/>
    </source>
</evidence>
<dbReference type="PROSITE" id="PS50005">
    <property type="entry name" value="TPR"/>
    <property type="match status" value="1"/>
</dbReference>
<feature type="chain" id="PRO_5045498265" evidence="3">
    <location>
        <begin position="19"/>
        <end position="252"/>
    </location>
</feature>
<dbReference type="SUPFAM" id="SSF48452">
    <property type="entry name" value="TPR-like"/>
    <property type="match status" value="1"/>
</dbReference>
<name>A0ABW5VKM0_9FLAO</name>
<dbReference type="Gene3D" id="1.25.40.10">
    <property type="entry name" value="Tetratricopeptide repeat domain"/>
    <property type="match status" value="1"/>
</dbReference>
<dbReference type="SMART" id="SM00028">
    <property type="entry name" value="TPR"/>
    <property type="match status" value="2"/>
</dbReference>
<evidence type="ECO:0000256" key="3">
    <source>
        <dbReference type="SAM" id="SignalP"/>
    </source>
</evidence>
<dbReference type="Pfam" id="PF08239">
    <property type="entry name" value="SH3_3"/>
    <property type="match status" value="1"/>
</dbReference>
<dbReference type="InterPro" id="IPR003646">
    <property type="entry name" value="SH3-like_bac-type"/>
</dbReference>
<dbReference type="InterPro" id="IPR011990">
    <property type="entry name" value="TPR-like_helical_dom_sf"/>
</dbReference>
<dbReference type="EMBL" id="JBHUOK010000032">
    <property type="protein sequence ID" value="MFD2790865.1"/>
    <property type="molecule type" value="Genomic_DNA"/>
</dbReference>
<evidence type="ECO:0000313" key="6">
    <source>
        <dbReference type="Proteomes" id="UP001597532"/>
    </source>
</evidence>
<evidence type="ECO:0000259" key="4">
    <source>
        <dbReference type="SMART" id="SM00287"/>
    </source>
</evidence>
<dbReference type="InterPro" id="IPR019734">
    <property type="entry name" value="TPR_rpt"/>
</dbReference>
<dbReference type="PROSITE" id="PS50293">
    <property type="entry name" value="TPR_REGION"/>
    <property type="match status" value="1"/>
</dbReference>
<gene>
    <name evidence="5" type="ORF">ACFS1K_13910</name>
</gene>
<dbReference type="Proteomes" id="UP001597532">
    <property type="component" value="Unassembled WGS sequence"/>
</dbReference>
<evidence type="ECO:0000256" key="1">
    <source>
        <dbReference type="PROSITE-ProRule" id="PRU00339"/>
    </source>
</evidence>
<keyword evidence="3" id="KW-0732">Signal</keyword>
<feature type="transmembrane region" description="Helical" evidence="2">
    <location>
        <begin position="157"/>
        <end position="179"/>
    </location>
</feature>
<reference evidence="6" key="1">
    <citation type="journal article" date="2019" name="Int. J. Syst. Evol. Microbiol.">
        <title>The Global Catalogue of Microorganisms (GCM) 10K type strain sequencing project: providing services to taxonomists for standard genome sequencing and annotation.</title>
        <authorList>
            <consortium name="The Broad Institute Genomics Platform"/>
            <consortium name="The Broad Institute Genome Sequencing Center for Infectious Disease"/>
            <person name="Wu L."/>
            <person name="Ma J."/>
        </authorList>
    </citation>
    <scope>NUCLEOTIDE SEQUENCE [LARGE SCALE GENOMIC DNA]</scope>
    <source>
        <strain evidence="6">KCTC 52924</strain>
    </source>
</reference>
<organism evidence="5 6">
    <name type="scientific">Arenibacter antarcticus</name>
    <dbReference type="NCBI Taxonomy" id="2040469"/>
    <lineage>
        <taxon>Bacteria</taxon>
        <taxon>Pseudomonadati</taxon>
        <taxon>Bacteroidota</taxon>
        <taxon>Flavobacteriia</taxon>
        <taxon>Flavobacteriales</taxon>
        <taxon>Flavobacteriaceae</taxon>
        <taxon>Arenibacter</taxon>
    </lineage>
</organism>
<keyword evidence="1" id="KW-0802">TPR repeat</keyword>
<comment type="caution">
    <text evidence="5">The sequence shown here is derived from an EMBL/GenBank/DDBJ whole genome shotgun (WGS) entry which is preliminary data.</text>
</comment>
<keyword evidence="2" id="KW-0812">Transmembrane</keyword>
<dbReference type="Pfam" id="PF00515">
    <property type="entry name" value="TPR_1"/>
    <property type="match status" value="1"/>
</dbReference>
<feature type="signal peptide" evidence="3">
    <location>
        <begin position="1"/>
        <end position="18"/>
    </location>
</feature>
<proteinExistence type="predicted"/>
<accession>A0ABW5VKM0</accession>
<dbReference type="SMART" id="SM00287">
    <property type="entry name" value="SH3b"/>
    <property type="match status" value="1"/>
</dbReference>
<feature type="domain" description="SH3b" evidence="4">
    <location>
        <begin position="187"/>
        <end position="250"/>
    </location>
</feature>
<keyword evidence="6" id="KW-1185">Reference proteome</keyword>
<keyword evidence="2" id="KW-1133">Transmembrane helix</keyword>
<protein>
    <submittedName>
        <fullName evidence="5">Tetratricopeptide repeat protein</fullName>
    </submittedName>
</protein>